<evidence type="ECO:0000313" key="2">
    <source>
        <dbReference type="Proteomes" id="UP000233551"/>
    </source>
</evidence>
<dbReference type="GeneID" id="116189639"/>
<dbReference type="NCBIfam" id="TIGR01615">
    <property type="entry name" value="A_thal_3542"/>
    <property type="match status" value="1"/>
</dbReference>
<dbReference type="EMBL" id="PGOL01000615">
    <property type="protein sequence ID" value="PKI67372.1"/>
    <property type="molecule type" value="Genomic_DNA"/>
</dbReference>
<accession>A0A2I0KFU0</accession>
<dbReference type="PANTHER" id="PTHR31579">
    <property type="entry name" value="OS03G0796600 PROTEIN"/>
    <property type="match status" value="1"/>
</dbReference>
<sequence length="307" mass="33408">MAVNVRARRVSDLFGSEAKARLVGGGGGRDPRHLSYASSGSEHEAECDSPCLSELVYGFLEDDDDSASGAGASPDYDSDSDRADLVADCTDEVEGVVRQALSGNVDSYGRLLHGHVLAAAEAFKCLRSDKALFRRRVMIALREIGHNAAICKTRWSASGGLNAGNHEFVDVIQPAGWPSGLPRQLEQEQIRYLVDVDFAGEFEVARPTDQYSKLLNLLPRVFVGRGDDLKRIARAMSAAAKRSLKSRGLSLPPWKKNRYMQNKWLGPYRRTVNPTPAGSLTPAVSSVKCRAVGFDDAINGPMSVRTR</sequence>
<dbReference type="Pfam" id="PF04720">
    <property type="entry name" value="PDDEXK_6"/>
    <property type="match status" value="1"/>
</dbReference>
<gene>
    <name evidence="1" type="ORF">CRG98_012242</name>
</gene>
<evidence type="ECO:0000313" key="1">
    <source>
        <dbReference type="EMBL" id="PKI67372.1"/>
    </source>
</evidence>
<dbReference type="AlphaFoldDB" id="A0A2I0KFU0"/>
<organism evidence="1 2">
    <name type="scientific">Punica granatum</name>
    <name type="common">Pomegranate</name>
    <dbReference type="NCBI Taxonomy" id="22663"/>
    <lineage>
        <taxon>Eukaryota</taxon>
        <taxon>Viridiplantae</taxon>
        <taxon>Streptophyta</taxon>
        <taxon>Embryophyta</taxon>
        <taxon>Tracheophyta</taxon>
        <taxon>Spermatophyta</taxon>
        <taxon>Magnoliopsida</taxon>
        <taxon>eudicotyledons</taxon>
        <taxon>Gunneridae</taxon>
        <taxon>Pentapetalae</taxon>
        <taxon>rosids</taxon>
        <taxon>malvids</taxon>
        <taxon>Myrtales</taxon>
        <taxon>Lythraceae</taxon>
        <taxon>Punica</taxon>
    </lineage>
</organism>
<dbReference type="InterPro" id="IPR006502">
    <property type="entry name" value="PDDEXK-like"/>
</dbReference>
<keyword evidence="2" id="KW-1185">Reference proteome</keyword>
<reference evidence="1 2" key="1">
    <citation type="submission" date="2017-11" db="EMBL/GenBank/DDBJ databases">
        <title>De-novo sequencing of pomegranate (Punica granatum L.) genome.</title>
        <authorList>
            <person name="Akparov Z."/>
            <person name="Amiraslanov A."/>
            <person name="Hajiyeva S."/>
            <person name="Abbasov M."/>
            <person name="Kaur K."/>
            <person name="Hamwieh A."/>
            <person name="Solovyev V."/>
            <person name="Salamov A."/>
            <person name="Braich B."/>
            <person name="Kosarev P."/>
            <person name="Mahmoud A."/>
            <person name="Hajiyev E."/>
            <person name="Babayeva S."/>
            <person name="Izzatullayeva V."/>
            <person name="Mammadov A."/>
            <person name="Mammadov A."/>
            <person name="Sharifova S."/>
            <person name="Ojaghi J."/>
            <person name="Eynullazada K."/>
            <person name="Bayramov B."/>
            <person name="Abdulazimova A."/>
            <person name="Shahmuradov I."/>
        </authorList>
    </citation>
    <scope>NUCLEOTIDE SEQUENCE [LARGE SCALE GENOMIC DNA]</scope>
    <source>
        <strain evidence="2">cv. AG2017</strain>
        <tissue evidence="1">Leaf</tissue>
    </source>
</reference>
<name>A0A2I0KFU0_PUNGR</name>
<dbReference type="OrthoDB" id="548115at2759"/>
<dbReference type="Proteomes" id="UP000233551">
    <property type="component" value="Unassembled WGS sequence"/>
</dbReference>
<comment type="caution">
    <text evidence="1">The sequence shown here is derived from an EMBL/GenBank/DDBJ whole genome shotgun (WGS) entry which is preliminary data.</text>
</comment>
<dbReference type="PANTHER" id="PTHR31579:SF84">
    <property type="entry name" value="F21O3.6 PROTEIN"/>
    <property type="match status" value="1"/>
</dbReference>
<proteinExistence type="predicted"/>
<protein>
    <submittedName>
        <fullName evidence="1">Uncharacterized protein</fullName>
    </submittedName>
</protein>
<dbReference type="STRING" id="22663.A0A2I0KFU0"/>